<dbReference type="InterPro" id="IPR014016">
    <property type="entry name" value="UvrD-like_ATP-bd"/>
</dbReference>
<evidence type="ECO:0000256" key="6">
    <source>
        <dbReference type="SAM" id="MobiDB-lite"/>
    </source>
</evidence>
<dbReference type="GO" id="GO:0043138">
    <property type="term" value="F:3'-5' DNA helicase activity"/>
    <property type="evidence" value="ECO:0007669"/>
    <property type="project" value="TreeGrafter"/>
</dbReference>
<evidence type="ECO:0000256" key="4">
    <source>
        <dbReference type="ARBA" id="ARBA00022840"/>
    </source>
</evidence>
<protein>
    <submittedName>
        <fullName evidence="8">DNA helicase</fullName>
    </submittedName>
</protein>
<dbReference type="PANTHER" id="PTHR11070:SF45">
    <property type="entry name" value="DNA 3'-5' HELICASE"/>
    <property type="match status" value="1"/>
</dbReference>
<evidence type="ECO:0000256" key="5">
    <source>
        <dbReference type="PROSITE-ProRule" id="PRU00560"/>
    </source>
</evidence>
<keyword evidence="9" id="KW-1185">Reference proteome</keyword>
<dbReference type="GO" id="GO:0005829">
    <property type="term" value="C:cytosol"/>
    <property type="evidence" value="ECO:0007669"/>
    <property type="project" value="TreeGrafter"/>
</dbReference>
<evidence type="ECO:0000313" key="8">
    <source>
        <dbReference type="EMBL" id="GHH69358.1"/>
    </source>
</evidence>
<feature type="compositionally biased region" description="Low complexity" evidence="6">
    <location>
        <begin position="476"/>
        <end position="488"/>
    </location>
</feature>
<dbReference type="GO" id="GO:0000725">
    <property type="term" value="P:recombinational repair"/>
    <property type="evidence" value="ECO:0007669"/>
    <property type="project" value="TreeGrafter"/>
</dbReference>
<dbReference type="InterPro" id="IPR027417">
    <property type="entry name" value="P-loop_NTPase"/>
</dbReference>
<feature type="region of interest" description="Disordered" evidence="6">
    <location>
        <begin position="1"/>
        <end position="31"/>
    </location>
</feature>
<proteinExistence type="predicted"/>
<dbReference type="RefSeq" id="WP_190211116.1">
    <property type="nucleotide sequence ID" value="NZ_BNBO01000012.1"/>
</dbReference>
<dbReference type="GO" id="GO:0005524">
    <property type="term" value="F:ATP binding"/>
    <property type="evidence" value="ECO:0007669"/>
    <property type="project" value="UniProtKB-UniRule"/>
</dbReference>
<evidence type="ECO:0000256" key="3">
    <source>
        <dbReference type="ARBA" id="ARBA00022806"/>
    </source>
</evidence>
<organism evidence="8 9">
    <name type="scientific">Kitasatospora indigofera</name>
    <dbReference type="NCBI Taxonomy" id="67307"/>
    <lineage>
        <taxon>Bacteria</taxon>
        <taxon>Bacillati</taxon>
        <taxon>Actinomycetota</taxon>
        <taxon>Actinomycetes</taxon>
        <taxon>Kitasatosporales</taxon>
        <taxon>Streptomycetaceae</taxon>
        <taxon>Kitasatospora</taxon>
    </lineage>
</organism>
<accession>A0A919KR65</accession>
<reference evidence="8" key="2">
    <citation type="submission" date="2020-09" db="EMBL/GenBank/DDBJ databases">
        <authorList>
            <person name="Sun Q."/>
            <person name="Ohkuma M."/>
        </authorList>
    </citation>
    <scope>NUCLEOTIDE SEQUENCE</scope>
    <source>
        <strain evidence="8">JCM 4646</strain>
    </source>
</reference>
<dbReference type="GeneID" id="95353229"/>
<name>A0A919KR65_9ACTN</name>
<feature type="domain" description="UvrD-like helicase ATP-binding" evidence="7">
    <location>
        <begin position="214"/>
        <end position="649"/>
    </location>
</feature>
<keyword evidence="3 5" id="KW-0347">Helicase</keyword>
<keyword evidence="4 5" id="KW-0067">ATP-binding</keyword>
<dbReference type="AlphaFoldDB" id="A0A919KR65"/>
<feature type="binding site" evidence="5">
    <location>
        <begin position="235"/>
        <end position="242"/>
    </location>
    <ligand>
        <name>ATP</name>
        <dbReference type="ChEBI" id="CHEBI:30616"/>
    </ligand>
</feature>
<dbReference type="PANTHER" id="PTHR11070">
    <property type="entry name" value="UVRD / RECB / PCRA DNA HELICASE FAMILY MEMBER"/>
    <property type="match status" value="1"/>
</dbReference>
<dbReference type="SUPFAM" id="SSF52540">
    <property type="entry name" value="P-loop containing nucleoside triphosphate hydrolases"/>
    <property type="match status" value="1"/>
</dbReference>
<dbReference type="Pfam" id="PF13538">
    <property type="entry name" value="UvrD_C_2"/>
    <property type="match status" value="1"/>
</dbReference>
<gene>
    <name evidence="8" type="ORF">GCM10018781_27740</name>
</gene>
<evidence type="ECO:0000256" key="1">
    <source>
        <dbReference type="ARBA" id="ARBA00022741"/>
    </source>
</evidence>
<dbReference type="GO" id="GO:0003677">
    <property type="term" value="F:DNA binding"/>
    <property type="evidence" value="ECO:0007669"/>
    <property type="project" value="InterPro"/>
</dbReference>
<evidence type="ECO:0000259" key="7">
    <source>
        <dbReference type="PROSITE" id="PS51198"/>
    </source>
</evidence>
<keyword evidence="2 5" id="KW-0378">Hydrolase</keyword>
<evidence type="ECO:0000313" key="9">
    <source>
        <dbReference type="Proteomes" id="UP000617734"/>
    </source>
</evidence>
<dbReference type="Gene3D" id="3.40.50.300">
    <property type="entry name" value="P-loop containing nucleotide triphosphate hydrolases"/>
    <property type="match status" value="3"/>
</dbReference>
<feature type="region of interest" description="Disordered" evidence="6">
    <location>
        <begin position="464"/>
        <end position="497"/>
    </location>
</feature>
<keyword evidence="1 5" id="KW-0547">Nucleotide-binding</keyword>
<dbReference type="Proteomes" id="UP000617734">
    <property type="component" value="Unassembled WGS sequence"/>
</dbReference>
<dbReference type="GO" id="GO:0016787">
    <property type="term" value="F:hydrolase activity"/>
    <property type="evidence" value="ECO:0007669"/>
    <property type="project" value="UniProtKB-UniRule"/>
</dbReference>
<sequence>MPRSSSSPSEFPAAATTGAGQEALPGDAGARTSEAWRSAELRAENAYVGALYDRLEDQRALAAARLRETHLQDQGGTYQARMERDTLELHHTRRLSELHAAEYGLCFGRIENADGERRYIGRIALADEEHEPLLTDWRAPAAEPFYRATPAAPGAVAARRHLRSKGRTVVDFDDDAFGVSAPQGRAGAGLSGEGALLASLTAARTGRMGDIVATIQAEQDRVIRSELGGVLVVQGGPGTGKTVVALHRAAYLLYTHRDRLAKRGVLVIGPNTTFLRYIDQVLPALGESEVVLSSIGVLHPGVTATGPDTPGAAAVKGDARMVGVLAAALAGLRQLPEESWTITVGRRSSRQEELQVGRALCERAHAAAHRSGEPHNLARPELVERLTSELALRIARERGGELDLDAVADLADALVDEPDVQALADRLWPLLTPEQLLTALYGSAELLAAAMPDFTGAERAALLRERPAPEQAAPDRTAQSRTTRSRTAPEQAAGPWTVADVPLLDEAAELLGPLPGGAGADRAAAVAEARELEFAKLVLEDFGEGLVEIDAEMLARQYRGEQSLRPLAERAAEDRTWAYGHVIVDEAQELSPMDWRMLTRRCPGRSMTIVGDLAQTGAPAGLSSWGEALDEYTAGRWRTVELSVNYRTPAEIMRVTEGVLRTLDPELGAPVAVRGGGIPPWSLRIPEGDRGPALRSAVEKEIAALDGGRTAVIHAPTWPAGLVEELAGLDGVAVFDDPSALDSPVVLLTAGQSKGLEFDTVLVVEPAEILAAHNRGANDLYVALTRATKSLGVIHSGDLPELLAGLEPR</sequence>
<feature type="compositionally biased region" description="Low complexity" evidence="6">
    <location>
        <begin position="1"/>
        <end position="15"/>
    </location>
</feature>
<dbReference type="InterPro" id="IPR000212">
    <property type="entry name" value="DNA_helicase_UvrD/REP"/>
</dbReference>
<dbReference type="PROSITE" id="PS51198">
    <property type="entry name" value="UVRD_HELICASE_ATP_BIND"/>
    <property type="match status" value="1"/>
</dbReference>
<reference evidence="8" key="1">
    <citation type="journal article" date="2014" name="Int. J. Syst. Evol. Microbiol.">
        <title>Complete genome sequence of Corynebacterium casei LMG S-19264T (=DSM 44701T), isolated from a smear-ripened cheese.</title>
        <authorList>
            <consortium name="US DOE Joint Genome Institute (JGI-PGF)"/>
            <person name="Walter F."/>
            <person name="Albersmeier A."/>
            <person name="Kalinowski J."/>
            <person name="Ruckert C."/>
        </authorList>
    </citation>
    <scope>NUCLEOTIDE SEQUENCE</scope>
    <source>
        <strain evidence="8">JCM 4646</strain>
    </source>
</reference>
<evidence type="ECO:0000256" key="2">
    <source>
        <dbReference type="ARBA" id="ARBA00022801"/>
    </source>
</evidence>
<dbReference type="EMBL" id="BNBO01000012">
    <property type="protein sequence ID" value="GHH69358.1"/>
    <property type="molecule type" value="Genomic_DNA"/>
</dbReference>
<dbReference type="InterPro" id="IPR027785">
    <property type="entry name" value="UvrD-like_helicase_C"/>
</dbReference>
<comment type="caution">
    <text evidence="8">The sequence shown here is derived from an EMBL/GenBank/DDBJ whole genome shotgun (WGS) entry which is preliminary data.</text>
</comment>